<comment type="caution">
    <text evidence="5">The sequence shown here is derived from an EMBL/GenBank/DDBJ whole genome shotgun (WGS) entry which is preliminary data.</text>
</comment>
<name>A0A8T0A5M7_SILME</name>
<dbReference type="GO" id="GO:0048471">
    <property type="term" value="C:perinuclear region of cytoplasm"/>
    <property type="evidence" value="ECO:0007669"/>
    <property type="project" value="TreeGrafter"/>
</dbReference>
<keyword evidence="1" id="KW-0479">Metal-binding</keyword>
<sequence>MEAAIKTVVTVFLKSAKGKENLGAKEFQSLVKNQLKNILTDTENSEAIKDMRQGLDANQDGKVSFQEYMTLVGYMAQSVSQQRCVKETQVASSGPETQAEASGASKAEPEPEKVVKPVKEEEPAKEQDEAVDVELIGEDENEEEVIAVEECT</sequence>
<evidence type="ECO:0000256" key="3">
    <source>
        <dbReference type="SAM" id="MobiDB-lite"/>
    </source>
</evidence>
<gene>
    <name evidence="5" type="ORF">HF521_015552</name>
</gene>
<protein>
    <recommendedName>
        <fullName evidence="4">EF-hand domain-containing protein</fullName>
    </recommendedName>
</protein>
<dbReference type="PANTHER" id="PTHR11639:SF115">
    <property type="entry name" value="S100 CALCIUM-BINDING PROTEIN U-RELATED"/>
    <property type="match status" value="1"/>
</dbReference>
<dbReference type="InterPro" id="IPR018247">
    <property type="entry name" value="EF_Hand_1_Ca_BS"/>
</dbReference>
<accession>A0A8T0A5M7</accession>
<evidence type="ECO:0000313" key="6">
    <source>
        <dbReference type="Proteomes" id="UP000606274"/>
    </source>
</evidence>
<dbReference type="PANTHER" id="PTHR11639">
    <property type="entry name" value="S100 CALCIUM-BINDING PROTEIN"/>
    <property type="match status" value="1"/>
</dbReference>
<keyword evidence="6" id="KW-1185">Reference proteome</keyword>
<feature type="domain" description="EF-hand" evidence="4">
    <location>
        <begin position="43"/>
        <end position="78"/>
    </location>
</feature>
<dbReference type="GO" id="GO:0005509">
    <property type="term" value="F:calcium ion binding"/>
    <property type="evidence" value="ECO:0007669"/>
    <property type="project" value="InterPro"/>
</dbReference>
<dbReference type="OrthoDB" id="8961427at2759"/>
<feature type="compositionally biased region" description="Basic and acidic residues" evidence="3">
    <location>
        <begin position="107"/>
        <end position="128"/>
    </location>
</feature>
<feature type="compositionally biased region" description="Acidic residues" evidence="3">
    <location>
        <begin position="129"/>
        <end position="152"/>
    </location>
</feature>
<reference evidence="5" key="1">
    <citation type="submission" date="2020-08" db="EMBL/GenBank/DDBJ databases">
        <title>Chromosome-level assembly of Southern catfish (Silurus meridionalis) provides insights into visual adaptation to the nocturnal and benthic lifestyles.</title>
        <authorList>
            <person name="Zhang Y."/>
            <person name="Wang D."/>
            <person name="Peng Z."/>
        </authorList>
    </citation>
    <scope>NUCLEOTIDE SEQUENCE</scope>
    <source>
        <strain evidence="5">SWU-2019-XX</strain>
        <tissue evidence="5">Muscle</tissue>
    </source>
</reference>
<dbReference type="SMART" id="SM01394">
    <property type="entry name" value="S_100"/>
    <property type="match status" value="1"/>
</dbReference>
<organism evidence="5 6">
    <name type="scientific">Silurus meridionalis</name>
    <name type="common">Southern catfish</name>
    <name type="synonym">Silurus soldatovi meridionalis</name>
    <dbReference type="NCBI Taxonomy" id="175797"/>
    <lineage>
        <taxon>Eukaryota</taxon>
        <taxon>Metazoa</taxon>
        <taxon>Chordata</taxon>
        <taxon>Craniata</taxon>
        <taxon>Vertebrata</taxon>
        <taxon>Euteleostomi</taxon>
        <taxon>Actinopterygii</taxon>
        <taxon>Neopterygii</taxon>
        <taxon>Teleostei</taxon>
        <taxon>Ostariophysi</taxon>
        <taxon>Siluriformes</taxon>
        <taxon>Siluridae</taxon>
        <taxon>Silurus</taxon>
    </lineage>
</organism>
<evidence type="ECO:0000256" key="1">
    <source>
        <dbReference type="ARBA" id="ARBA00022723"/>
    </source>
</evidence>
<keyword evidence="2" id="KW-0106">Calcium</keyword>
<feature type="compositionally biased region" description="Polar residues" evidence="3">
    <location>
        <begin position="87"/>
        <end position="100"/>
    </location>
</feature>
<proteinExistence type="predicted"/>
<evidence type="ECO:0000313" key="5">
    <source>
        <dbReference type="EMBL" id="KAF7686190.1"/>
    </source>
</evidence>
<dbReference type="Proteomes" id="UP000606274">
    <property type="component" value="Unassembled WGS sequence"/>
</dbReference>
<dbReference type="GO" id="GO:0005615">
    <property type="term" value="C:extracellular space"/>
    <property type="evidence" value="ECO:0007669"/>
    <property type="project" value="TreeGrafter"/>
</dbReference>
<dbReference type="InterPro" id="IPR002048">
    <property type="entry name" value="EF_hand_dom"/>
</dbReference>
<dbReference type="PROSITE" id="PS50222">
    <property type="entry name" value="EF_HAND_2"/>
    <property type="match status" value="1"/>
</dbReference>
<evidence type="ECO:0000259" key="4">
    <source>
        <dbReference type="PROSITE" id="PS50222"/>
    </source>
</evidence>
<dbReference type="EMBL" id="JABFDY010000029">
    <property type="protein sequence ID" value="KAF7686190.1"/>
    <property type="molecule type" value="Genomic_DNA"/>
</dbReference>
<dbReference type="Gene3D" id="1.10.238.10">
    <property type="entry name" value="EF-hand"/>
    <property type="match status" value="1"/>
</dbReference>
<dbReference type="InterPro" id="IPR013787">
    <property type="entry name" value="S100_Ca-bd_sub"/>
</dbReference>
<dbReference type="GO" id="GO:0048306">
    <property type="term" value="F:calcium-dependent protein binding"/>
    <property type="evidence" value="ECO:0007669"/>
    <property type="project" value="TreeGrafter"/>
</dbReference>
<dbReference type="SUPFAM" id="SSF47473">
    <property type="entry name" value="EF-hand"/>
    <property type="match status" value="1"/>
</dbReference>
<dbReference type="InterPro" id="IPR011992">
    <property type="entry name" value="EF-hand-dom_pair"/>
</dbReference>
<dbReference type="PROSITE" id="PS00018">
    <property type="entry name" value="EF_HAND_1"/>
    <property type="match status" value="1"/>
</dbReference>
<evidence type="ECO:0000256" key="2">
    <source>
        <dbReference type="ARBA" id="ARBA00022837"/>
    </source>
</evidence>
<dbReference type="AlphaFoldDB" id="A0A8T0A5M7"/>
<feature type="region of interest" description="Disordered" evidence="3">
    <location>
        <begin position="87"/>
        <end position="152"/>
    </location>
</feature>